<keyword evidence="1" id="KW-0812">Transmembrane</keyword>
<comment type="caution">
    <text evidence="2">The sequence shown here is derived from an EMBL/GenBank/DDBJ whole genome shotgun (WGS) entry which is preliminary data.</text>
</comment>
<protein>
    <submittedName>
        <fullName evidence="2">Uncharacterized protein</fullName>
    </submittedName>
</protein>
<feature type="transmembrane region" description="Helical" evidence="1">
    <location>
        <begin position="149"/>
        <end position="178"/>
    </location>
</feature>
<reference evidence="2 3" key="1">
    <citation type="submission" date="2018-10" db="EMBL/GenBank/DDBJ databases">
        <title>Genomic Encyclopedia of Archaeal and Bacterial Type Strains, Phase II (KMG-II): from individual species to whole genera.</title>
        <authorList>
            <person name="Goeker M."/>
        </authorList>
    </citation>
    <scope>NUCLEOTIDE SEQUENCE [LARGE SCALE GENOMIC DNA]</scope>
    <source>
        <strain evidence="2 3">DSM 25230</strain>
    </source>
</reference>
<name>A0A495EE98_9FLAO</name>
<keyword evidence="3" id="KW-1185">Reference proteome</keyword>
<feature type="transmembrane region" description="Helical" evidence="1">
    <location>
        <begin position="198"/>
        <end position="219"/>
    </location>
</feature>
<proteinExistence type="predicted"/>
<dbReference type="EMBL" id="RBIQ01000007">
    <property type="protein sequence ID" value="RKR15214.1"/>
    <property type="molecule type" value="Genomic_DNA"/>
</dbReference>
<feature type="transmembrane region" description="Helical" evidence="1">
    <location>
        <begin position="123"/>
        <end position="143"/>
    </location>
</feature>
<dbReference type="RefSeq" id="WP_121065100.1">
    <property type="nucleotide sequence ID" value="NZ_RBIQ01000007.1"/>
</dbReference>
<feature type="transmembrane region" description="Helical" evidence="1">
    <location>
        <begin position="6"/>
        <end position="27"/>
    </location>
</feature>
<organism evidence="2 3">
    <name type="scientific">Maribacter vaceletii</name>
    <dbReference type="NCBI Taxonomy" id="1206816"/>
    <lineage>
        <taxon>Bacteria</taxon>
        <taxon>Pseudomonadati</taxon>
        <taxon>Bacteroidota</taxon>
        <taxon>Flavobacteriia</taxon>
        <taxon>Flavobacteriales</taxon>
        <taxon>Flavobacteriaceae</taxon>
        <taxon>Maribacter</taxon>
    </lineage>
</organism>
<accession>A0A495EE98</accession>
<feature type="transmembrane region" description="Helical" evidence="1">
    <location>
        <begin position="83"/>
        <end position="103"/>
    </location>
</feature>
<keyword evidence="1" id="KW-1133">Transmembrane helix</keyword>
<keyword evidence="1" id="KW-0472">Membrane</keyword>
<evidence type="ECO:0000313" key="2">
    <source>
        <dbReference type="EMBL" id="RKR15214.1"/>
    </source>
</evidence>
<evidence type="ECO:0000313" key="3">
    <source>
        <dbReference type="Proteomes" id="UP000269412"/>
    </source>
</evidence>
<dbReference type="OrthoDB" id="3781906at2"/>
<dbReference type="AlphaFoldDB" id="A0A495EE98"/>
<gene>
    <name evidence="2" type="ORF">CLV91_1296</name>
</gene>
<dbReference type="Proteomes" id="UP000269412">
    <property type="component" value="Unassembled WGS sequence"/>
</dbReference>
<sequence>MTLFLILKYFHILLFVFWLGTDMGTYYSSKFVINPKLSAPQRATALQILLGCDLGPRMAMPLIMPTGIHMASIMGVVKVSNLGLGLLWGGALLWLFLVLKVHFGKDEEQKKNLKEIDFWIRPIIVFGVSVFAIYSLFVPTYIIAPWISYKLLIVCALILFGLGIRYQLGIFTPAFVNLMQGKNIEESNAIMKTRMDKCLPYVYGIWIGLLLNAAFGVHLI</sequence>
<evidence type="ECO:0000256" key="1">
    <source>
        <dbReference type="SAM" id="Phobius"/>
    </source>
</evidence>